<dbReference type="Proteomes" id="UP001213000">
    <property type="component" value="Unassembled WGS sequence"/>
</dbReference>
<evidence type="ECO:0000256" key="1">
    <source>
        <dbReference type="SAM" id="MobiDB-lite"/>
    </source>
</evidence>
<feature type="compositionally biased region" description="Low complexity" evidence="1">
    <location>
        <begin position="1219"/>
        <end position="1234"/>
    </location>
</feature>
<feature type="compositionally biased region" description="Basic residues" evidence="1">
    <location>
        <begin position="1288"/>
        <end position="1302"/>
    </location>
</feature>
<proteinExistence type="predicted"/>
<feature type="region of interest" description="Disordered" evidence="1">
    <location>
        <begin position="146"/>
        <end position="195"/>
    </location>
</feature>
<feature type="compositionally biased region" description="Basic and acidic residues" evidence="1">
    <location>
        <begin position="1275"/>
        <end position="1287"/>
    </location>
</feature>
<dbReference type="Pfam" id="PF18759">
    <property type="entry name" value="Plavaka"/>
    <property type="match status" value="1"/>
</dbReference>
<name>A0AAD5Z010_9AGAR</name>
<reference evidence="2" key="1">
    <citation type="submission" date="2022-07" db="EMBL/GenBank/DDBJ databases">
        <title>Genome Sequence of Leucocoprinus birnbaumii.</title>
        <authorList>
            <person name="Buettner E."/>
        </authorList>
    </citation>
    <scope>NUCLEOTIDE SEQUENCE</scope>
    <source>
        <strain evidence="2">VT141</strain>
    </source>
</reference>
<accession>A0AAD5Z010</accession>
<evidence type="ECO:0000313" key="3">
    <source>
        <dbReference type="Proteomes" id="UP001213000"/>
    </source>
</evidence>
<comment type="caution">
    <text evidence="2">The sequence shown here is derived from an EMBL/GenBank/DDBJ whole genome shotgun (WGS) entry which is preliminary data.</text>
</comment>
<dbReference type="CDD" id="cd22541">
    <property type="entry name" value="SP5_N"/>
    <property type="match status" value="1"/>
</dbReference>
<feature type="region of interest" description="Disordered" evidence="1">
    <location>
        <begin position="1182"/>
        <end position="1201"/>
    </location>
</feature>
<feature type="region of interest" description="Disordered" evidence="1">
    <location>
        <begin position="1219"/>
        <end position="1302"/>
    </location>
</feature>
<gene>
    <name evidence="2" type="ORF">NP233_g869</name>
</gene>
<keyword evidence="3" id="KW-1185">Reference proteome</keyword>
<feature type="compositionally biased region" description="Polar residues" evidence="1">
    <location>
        <begin position="153"/>
        <end position="162"/>
    </location>
</feature>
<dbReference type="EMBL" id="JANIEX010000027">
    <property type="protein sequence ID" value="KAJ3575756.1"/>
    <property type="molecule type" value="Genomic_DNA"/>
</dbReference>
<feature type="compositionally biased region" description="Basic and acidic residues" evidence="1">
    <location>
        <begin position="168"/>
        <end position="192"/>
    </location>
</feature>
<feature type="region of interest" description="Disordered" evidence="1">
    <location>
        <begin position="1016"/>
        <end position="1035"/>
    </location>
</feature>
<protein>
    <submittedName>
        <fullName evidence="2">Uncharacterized protein</fullName>
    </submittedName>
</protein>
<sequence>MSDIPAKCKGCRVIFESTSRLIRHLNQSRNELCQLNRQESLRDHALPLPASLSSSSVVTLSGISVSTQDEYGLDFSSQNLDFSSQNLEPYPQYHQASENDAEVEDALEKEVEKEVEEVLEEGEWEMVDEAHAAFGEAMAPFFEHEAEPPHSCANHTNEPATSDNDDEGNLHDFEHSRVRRNVERPLVDDGHGLKPARVRRYTEDHPGSRAGSVVSEVVDPDAGYAHHVGSRSNPWAPFASKLDWDFACWVKLQGPGSNSTNDLLDIDQLRETLGLSFKNMGELNEIIDKKLPQQPQFHRREVVVDGESIIFHSRDVVECIKALWRNPEYADDLIVEPERQFADEEEQERLYHDMHTGDWWWRMQTKVEKETGEKQATILPLIISSDKTQLTQFRQKTAYPVYITLSNIPKHIRRKPSRQAQILLAYLPTTKLEHISNQTARRRAMGNLFHGCMRFILRPLETLGRTGITLVSGDGLSRRCFPILAAYVGDYPEQLLVALIKFLDCPVCAAKRKGLGDQGSALKPRKLAPILTALATIDKGPKTFKKACLRAGIKPVQDPFWRHLPFSHIYGSITPDILHQLYQGVIKHLLSWLTEALGTAELDRRAACFPPNHHIRIFLKGISGLSRVSGTEHDQICRFLLGLVVDVKLPAHINDPSRLTEAVRGVLDFLYLAKYPVHSSKTLEAMRQALRSFQDNRAIFVDLGIRDNFDIPKVHFLEHYFMFICRFGSLDNFNTEYTERLHIDMAKDAFAATNMKDEFAQMTIWLDRRERILAHEKYLKRYQERLNESFVPRPRHIPALIPHRRLHMAKNPTHKAVRLDAFEKDYGVKNLVTALQTFVIRHLHPRMNSTQVASYLCTVYLPFVHLPVYHRIKFTSHDPYALDPNRSAVVDSIHIDPASQDKYGKTIPARFDTVIVNCDHGEIAGMRGYCVAQVQCIFTLPEKAHRSWFKNGCKYKQFAYVEWFTPFSRARINPASSLYSISRQLEADGSRKASVIPVAFITQSVHLWPKFGPVTESDSGAPSDHESDGGSESACLPPSHPSYFPPVRKGPDRVPQAKNPHTNKFFTRSELNIINSATHQALVSSGNELYAQVLYEAQSTRAELRAFSSAYRLLCGILDKKIAPASNAAEVSVPQNLATMTPSYNPLILDTATIAFASPPHTKPLHIKQEPNLSPVKLKVKSSMPTAPYHPPSNPTSTLVHSKPSFKFLPIKVEINEPSQSLVPSSQSPSPLRVPVKRRSQSPPPSMRPAKRQRLAVPTSAATPSLVQGGQSQHSRSDRVVKIEKRSTIHRSHHRSVHPTIR</sequence>
<organism evidence="2 3">
    <name type="scientific">Leucocoprinus birnbaumii</name>
    <dbReference type="NCBI Taxonomy" id="56174"/>
    <lineage>
        <taxon>Eukaryota</taxon>
        <taxon>Fungi</taxon>
        <taxon>Dikarya</taxon>
        <taxon>Basidiomycota</taxon>
        <taxon>Agaricomycotina</taxon>
        <taxon>Agaricomycetes</taxon>
        <taxon>Agaricomycetidae</taxon>
        <taxon>Agaricales</taxon>
        <taxon>Agaricineae</taxon>
        <taxon>Agaricaceae</taxon>
        <taxon>Leucocoprinus</taxon>
    </lineage>
</organism>
<evidence type="ECO:0000313" key="2">
    <source>
        <dbReference type="EMBL" id="KAJ3575756.1"/>
    </source>
</evidence>
<dbReference type="InterPro" id="IPR041078">
    <property type="entry name" value="Plavaka"/>
</dbReference>
<feature type="compositionally biased region" description="Polar residues" evidence="1">
    <location>
        <begin position="1260"/>
        <end position="1274"/>
    </location>
</feature>
<feature type="region of interest" description="Disordered" evidence="1">
    <location>
        <begin position="1041"/>
        <end position="1061"/>
    </location>
</feature>